<protein>
    <recommendedName>
        <fullName evidence="1">Hemerythrin-like domain-containing protein</fullName>
    </recommendedName>
</protein>
<accession>A0A0F9IV49</accession>
<evidence type="ECO:0000259" key="1">
    <source>
        <dbReference type="Pfam" id="PF01814"/>
    </source>
</evidence>
<proteinExistence type="predicted"/>
<name>A0A0F9IV49_9ZZZZ</name>
<comment type="caution">
    <text evidence="2">The sequence shown here is derived from an EMBL/GenBank/DDBJ whole genome shotgun (WGS) entry which is preliminary data.</text>
</comment>
<feature type="domain" description="Hemerythrin-like" evidence="1">
    <location>
        <begin position="23"/>
        <end position="144"/>
    </location>
</feature>
<organism evidence="2">
    <name type="scientific">marine sediment metagenome</name>
    <dbReference type="NCBI Taxonomy" id="412755"/>
    <lineage>
        <taxon>unclassified sequences</taxon>
        <taxon>metagenomes</taxon>
        <taxon>ecological metagenomes</taxon>
    </lineage>
</organism>
<dbReference type="Pfam" id="PF01814">
    <property type="entry name" value="Hemerythrin"/>
    <property type="match status" value="1"/>
</dbReference>
<dbReference type="Gene3D" id="1.20.120.520">
    <property type="entry name" value="nmb1532 protein domain like"/>
    <property type="match status" value="1"/>
</dbReference>
<gene>
    <name evidence="2" type="ORF">LCGC14_1534090</name>
</gene>
<dbReference type="InterPro" id="IPR012312">
    <property type="entry name" value="Hemerythrin-like"/>
</dbReference>
<reference evidence="2" key="1">
    <citation type="journal article" date="2015" name="Nature">
        <title>Complex archaea that bridge the gap between prokaryotes and eukaryotes.</title>
        <authorList>
            <person name="Spang A."/>
            <person name="Saw J.H."/>
            <person name="Jorgensen S.L."/>
            <person name="Zaremba-Niedzwiedzka K."/>
            <person name="Martijn J."/>
            <person name="Lind A.E."/>
            <person name="van Eijk R."/>
            <person name="Schleper C."/>
            <person name="Guy L."/>
            <person name="Ettema T.J."/>
        </authorList>
    </citation>
    <scope>NUCLEOTIDE SEQUENCE</scope>
</reference>
<sequence length="151" mass="17555">MPRTPETVYFEGASVFDACILAQFDLCQRLENLADSLPFKVDTRAAAILAKQLQSTLRRCHRLEETIIFPLLLKKDTKIHTVLDRLRHEHQEDEDHARDIQESIQAFVTAAHKEDAERLGYMLRCMFIPLRRHLAFECDYVMPFLLPTASQ</sequence>
<evidence type="ECO:0000313" key="2">
    <source>
        <dbReference type="EMBL" id="KKM61203.1"/>
    </source>
</evidence>
<dbReference type="AlphaFoldDB" id="A0A0F9IV49"/>
<dbReference type="EMBL" id="LAZR01011529">
    <property type="protein sequence ID" value="KKM61203.1"/>
    <property type="molecule type" value="Genomic_DNA"/>
</dbReference>